<dbReference type="InterPro" id="IPR001460">
    <property type="entry name" value="PCN-bd_Tpept"/>
</dbReference>
<keyword evidence="5" id="KW-0645">Protease</keyword>
<evidence type="ECO:0000256" key="6">
    <source>
        <dbReference type="ARBA" id="ARBA00022676"/>
    </source>
</evidence>
<evidence type="ECO:0000256" key="2">
    <source>
        <dbReference type="ARBA" id="ARBA00007090"/>
    </source>
</evidence>
<evidence type="ECO:0000256" key="8">
    <source>
        <dbReference type="ARBA" id="ARBA00022801"/>
    </source>
</evidence>
<dbReference type="PANTHER" id="PTHR32282:SF15">
    <property type="entry name" value="PENICILLIN-BINDING PROTEIN 1C"/>
    <property type="match status" value="1"/>
</dbReference>
<dbReference type="SUPFAM" id="SSF56601">
    <property type="entry name" value="beta-lactamase/transpeptidase-like"/>
    <property type="match status" value="1"/>
</dbReference>
<feature type="domain" description="Glycosyl transferase family 51" evidence="13">
    <location>
        <begin position="56"/>
        <end position="207"/>
    </location>
</feature>
<dbReference type="PANTHER" id="PTHR32282">
    <property type="entry name" value="BINDING PROTEIN TRANSPEPTIDASE, PUTATIVE-RELATED"/>
    <property type="match status" value="1"/>
</dbReference>
<comment type="similarity">
    <text evidence="2">In the C-terminal section; belongs to the transpeptidase family.</text>
</comment>
<accession>A0ABN0P6X6</accession>
<gene>
    <name evidence="15" type="primary">pbpC</name>
    <name evidence="15" type="ORF">HMPREF0860_2488</name>
</gene>
<evidence type="ECO:0000256" key="7">
    <source>
        <dbReference type="ARBA" id="ARBA00022679"/>
    </source>
</evidence>
<evidence type="ECO:0000259" key="14">
    <source>
        <dbReference type="Pfam" id="PF06832"/>
    </source>
</evidence>
<dbReference type="Pfam" id="PF06832">
    <property type="entry name" value="BiPBP_C"/>
    <property type="match status" value="1"/>
</dbReference>
<proteinExistence type="inferred from homology"/>
<dbReference type="Proteomes" id="UP000016646">
    <property type="component" value="Unassembled WGS sequence"/>
</dbReference>
<keyword evidence="4" id="KW-0121">Carboxypeptidase</keyword>
<keyword evidence="6" id="KW-0328">Glycosyltransferase</keyword>
<feature type="domain" description="Penicillin-binding protein transpeptidase" evidence="12">
    <location>
        <begin position="306"/>
        <end position="535"/>
    </location>
</feature>
<dbReference type="InterPro" id="IPR050396">
    <property type="entry name" value="Glycosyltr_51/Transpeptidase"/>
</dbReference>
<feature type="domain" description="Penicillin-binding C-terminal" evidence="14">
    <location>
        <begin position="698"/>
        <end position="781"/>
    </location>
</feature>
<dbReference type="EC" id="2.4.99.28" evidence="10"/>
<protein>
    <recommendedName>
        <fullName evidence="10">peptidoglycan glycosyltransferase</fullName>
        <ecNumber evidence="10">2.4.99.28</ecNumber>
    </recommendedName>
</protein>
<evidence type="ECO:0000256" key="11">
    <source>
        <dbReference type="ARBA" id="ARBA00049902"/>
    </source>
</evidence>
<evidence type="ECO:0000256" key="10">
    <source>
        <dbReference type="ARBA" id="ARBA00044770"/>
    </source>
</evidence>
<name>A0ABN0P6X6_TRESO</name>
<dbReference type="Pfam" id="PF00912">
    <property type="entry name" value="Transgly"/>
    <property type="match status" value="1"/>
</dbReference>
<dbReference type="NCBIfam" id="TIGR02073">
    <property type="entry name" value="PBP_1c"/>
    <property type="match status" value="1"/>
</dbReference>
<dbReference type="EMBL" id="AVQI01000017">
    <property type="protein sequence ID" value="ERK04641.1"/>
    <property type="molecule type" value="Genomic_DNA"/>
</dbReference>
<dbReference type="InterPro" id="IPR011815">
    <property type="entry name" value="PBP_1c"/>
</dbReference>
<keyword evidence="9" id="KW-0511">Multifunctional enzyme</keyword>
<dbReference type="InterPro" id="IPR023346">
    <property type="entry name" value="Lysozyme-like_dom_sf"/>
</dbReference>
<comment type="similarity">
    <text evidence="3">In the N-terminal section; belongs to the glycosyltransferase 51 family.</text>
</comment>
<dbReference type="InterPro" id="IPR012338">
    <property type="entry name" value="Beta-lactam/transpept-like"/>
</dbReference>
<sequence>MKKRHAAALGIAGLLLLFCVVDVVRSKANGILDGISFSGAYADRNGKLLRVYLTPDERFRIYKPVTEFPKEFLEALLLREDRRFYAHHGINPASLIRAGWETYVKRSRVIGASTITMQTAKLKYRLYTRSIPGKLAQIFLALRLEVLYSKQDILDAYVNLAPCGKNIEGFEAASYYFFGKSIEKTDLPQRLMLCVLPQNPAKRCPSASHVPDELIDARLSLFDEWIKERPAASGERSFVASHPQLVCAFPDEAPHYTRMLELQRPYRTHPQKIIKTTIDSNLQELVESRIRFFINRKRHLGITNAAVLLADSETMEVLAAVGSARFYDDAIQGQVDGNIAKRSPGSALKPFIYALALDQGIIHYGTMLKDTPSSFSEYTPDNYGNTFKGPIKAWQALTESRNIPAITLARKLKNPDLYDFLADAGISALKAKDSYGLSIVLGSADVTPFELTTLYASLVNGGTERPLKTVMSESRAAIDDALTINNFKEHKLFSPEAAFIVCKMLEQNPPPVEARPAEAKAVPIAYKTGTSVGFRDSWTAGFFGKYVMCVWIGNFDGVGNNAFLGRSAAAPLFFAIADSMIASGRVGVSLKFPPEGVTKIRVCSVSGAVPTDDCPHTEEAWFIPGVSPIAKCRIHRKITIDTRSGYRTDETGKPYCKEVVREFWPSDLQALFAEAGLPRLSPPDYPPEQSKSGLYKSGYPPEIRSPLKHTEYVFRSSDPARSTIVLSASADADTKELFWFSGASFICKSAPGEKYEWRPAPGIYELTVADGKGRSDSCTVKIQSAD</sequence>
<dbReference type="Gene3D" id="1.10.3810.10">
    <property type="entry name" value="Biosynthetic peptidoglycan transglycosylase-like"/>
    <property type="match status" value="1"/>
</dbReference>
<dbReference type="InterPro" id="IPR009647">
    <property type="entry name" value="PBP_C"/>
</dbReference>
<evidence type="ECO:0000256" key="9">
    <source>
        <dbReference type="ARBA" id="ARBA00023268"/>
    </source>
</evidence>
<comment type="pathway">
    <text evidence="1">Cell wall biogenesis; peptidoglycan biosynthesis.</text>
</comment>
<evidence type="ECO:0000256" key="1">
    <source>
        <dbReference type="ARBA" id="ARBA00004752"/>
    </source>
</evidence>
<evidence type="ECO:0000313" key="16">
    <source>
        <dbReference type="Proteomes" id="UP000016646"/>
    </source>
</evidence>
<dbReference type="SUPFAM" id="SSF53955">
    <property type="entry name" value="Lysozyme-like"/>
    <property type="match status" value="1"/>
</dbReference>
<organism evidence="15 16">
    <name type="scientific">Treponema socranskii subsp. socranskii VPI DR56BR1116 = ATCC 35536</name>
    <dbReference type="NCBI Taxonomy" id="1125725"/>
    <lineage>
        <taxon>Bacteria</taxon>
        <taxon>Pseudomonadati</taxon>
        <taxon>Spirochaetota</taxon>
        <taxon>Spirochaetia</taxon>
        <taxon>Spirochaetales</taxon>
        <taxon>Treponemataceae</taxon>
        <taxon>Treponema</taxon>
    </lineage>
</organism>
<comment type="caution">
    <text evidence="15">The sequence shown here is derived from an EMBL/GenBank/DDBJ whole genome shotgun (WGS) entry which is preliminary data.</text>
</comment>
<dbReference type="Pfam" id="PF00905">
    <property type="entry name" value="Transpeptidase"/>
    <property type="match status" value="1"/>
</dbReference>
<dbReference type="Gene3D" id="3.40.710.10">
    <property type="entry name" value="DD-peptidase/beta-lactamase superfamily"/>
    <property type="match status" value="1"/>
</dbReference>
<evidence type="ECO:0000256" key="5">
    <source>
        <dbReference type="ARBA" id="ARBA00022670"/>
    </source>
</evidence>
<evidence type="ECO:0000256" key="4">
    <source>
        <dbReference type="ARBA" id="ARBA00022645"/>
    </source>
</evidence>
<evidence type="ECO:0000259" key="13">
    <source>
        <dbReference type="Pfam" id="PF00912"/>
    </source>
</evidence>
<keyword evidence="16" id="KW-1185">Reference proteome</keyword>
<keyword evidence="8" id="KW-0378">Hydrolase</keyword>
<dbReference type="RefSeq" id="WP_021495472.1">
    <property type="nucleotide sequence ID" value="NZ_AVQI01000017.1"/>
</dbReference>
<dbReference type="InterPro" id="IPR001264">
    <property type="entry name" value="Glyco_trans_51"/>
</dbReference>
<comment type="catalytic activity">
    <reaction evidence="11">
        <text>[GlcNAc-(1-&gt;4)-Mur2Ac(oyl-L-Ala-gamma-D-Glu-L-Lys-D-Ala-D-Ala)](n)-di-trans,octa-cis-undecaprenyl diphosphate + beta-D-GlcNAc-(1-&gt;4)-Mur2Ac(oyl-L-Ala-gamma-D-Glu-L-Lys-D-Ala-D-Ala)-di-trans,octa-cis-undecaprenyl diphosphate = [GlcNAc-(1-&gt;4)-Mur2Ac(oyl-L-Ala-gamma-D-Glu-L-Lys-D-Ala-D-Ala)](n+1)-di-trans,octa-cis-undecaprenyl diphosphate + di-trans,octa-cis-undecaprenyl diphosphate + H(+)</text>
        <dbReference type="Rhea" id="RHEA:23708"/>
        <dbReference type="Rhea" id="RHEA-COMP:9602"/>
        <dbReference type="Rhea" id="RHEA-COMP:9603"/>
        <dbReference type="ChEBI" id="CHEBI:15378"/>
        <dbReference type="ChEBI" id="CHEBI:58405"/>
        <dbReference type="ChEBI" id="CHEBI:60033"/>
        <dbReference type="ChEBI" id="CHEBI:78435"/>
        <dbReference type="EC" id="2.4.99.28"/>
    </reaction>
</comment>
<evidence type="ECO:0000256" key="3">
    <source>
        <dbReference type="ARBA" id="ARBA00007739"/>
    </source>
</evidence>
<evidence type="ECO:0000313" key="15">
    <source>
        <dbReference type="EMBL" id="ERK04641.1"/>
    </source>
</evidence>
<dbReference type="InterPro" id="IPR036950">
    <property type="entry name" value="PBP_transglycosylase"/>
</dbReference>
<evidence type="ECO:0000259" key="12">
    <source>
        <dbReference type="Pfam" id="PF00905"/>
    </source>
</evidence>
<reference evidence="15 16" key="1">
    <citation type="submission" date="2013-08" db="EMBL/GenBank/DDBJ databases">
        <authorList>
            <person name="Durkin A.S."/>
            <person name="Haft D.R."/>
            <person name="McCorrison J."/>
            <person name="Torralba M."/>
            <person name="Gillis M."/>
            <person name="Haft D.H."/>
            <person name="Methe B."/>
            <person name="Sutton G."/>
            <person name="Nelson K.E."/>
        </authorList>
    </citation>
    <scope>NUCLEOTIDE SEQUENCE [LARGE SCALE GENOMIC DNA]</scope>
    <source>
        <strain evidence="15 16">ATCC 35536</strain>
    </source>
</reference>
<keyword evidence="7" id="KW-0808">Transferase</keyword>